<dbReference type="CDD" id="cd00093">
    <property type="entry name" value="HTH_XRE"/>
    <property type="match status" value="1"/>
</dbReference>
<protein>
    <submittedName>
        <fullName evidence="6">XRE family transcriptional regulator</fullName>
    </submittedName>
</protein>
<dbReference type="PANTHER" id="PTHR46797:SF23">
    <property type="entry name" value="HTH-TYPE TRANSCRIPTIONAL REGULATOR SUTR"/>
    <property type="match status" value="1"/>
</dbReference>
<dbReference type="Pfam" id="PF01381">
    <property type="entry name" value="HTH_3"/>
    <property type="match status" value="1"/>
</dbReference>
<name>A0A4R5UWA1_9BACT</name>
<dbReference type="InterPro" id="IPR001387">
    <property type="entry name" value="Cro/C1-type_HTH"/>
</dbReference>
<evidence type="ECO:0000259" key="5">
    <source>
        <dbReference type="PROSITE" id="PS50943"/>
    </source>
</evidence>
<evidence type="ECO:0000313" key="6">
    <source>
        <dbReference type="EMBL" id="TDK43568.1"/>
    </source>
</evidence>
<dbReference type="PROSITE" id="PS50943">
    <property type="entry name" value="HTH_CROC1"/>
    <property type="match status" value="1"/>
</dbReference>
<accession>A0A4R5UWA1</accession>
<dbReference type="InterPro" id="IPR010982">
    <property type="entry name" value="Lambda_DNA-bd_dom_sf"/>
</dbReference>
<proteinExistence type="predicted"/>
<keyword evidence="1" id="KW-0805">Transcription regulation</keyword>
<keyword evidence="4" id="KW-0175">Coiled coil</keyword>
<dbReference type="RefSeq" id="WP_133391249.1">
    <property type="nucleotide sequence ID" value="NZ_SMUW01000035.1"/>
</dbReference>
<dbReference type="GO" id="GO:0005829">
    <property type="term" value="C:cytosol"/>
    <property type="evidence" value="ECO:0007669"/>
    <property type="project" value="TreeGrafter"/>
</dbReference>
<evidence type="ECO:0000256" key="4">
    <source>
        <dbReference type="SAM" id="Coils"/>
    </source>
</evidence>
<keyword evidence="7" id="KW-1185">Reference proteome</keyword>
<evidence type="ECO:0000256" key="3">
    <source>
        <dbReference type="ARBA" id="ARBA00023163"/>
    </source>
</evidence>
<dbReference type="GO" id="GO:0003700">
    <property type="term" value="F:DNA-binding transcription factor activity"/>
    <property type="evidence" value="ECO:0007669"/>
    <property type="project" value="TreeGrafter"/>
</dbReference>
<sequence length="77" mass="8813">MTTSYNESDQALLNKLGQRIRELRNTSDLSQEKLAFTCDLDRTYIGSVERGERNVSIINLQKIATALNVELHELLNF</sequence>
<keyword evidence="2" id="KW-0238">DNA-binding</keyword>
<dbReference type="InterPro" id="IPR050807">
    <property type="entry name" value="TransReg_Diox_bact_type"/>
</dbReference>
<evidence type="ECO:0000256" key="1">
    <source>
        <dbReference type="ARBA" id="ARBA00023015"/>
    </source>
</evidence>
<dbReference type="SUPFAM" id="SSF47413">
    <property type="entry name" value="lambda repressor-like DNA-binding domains"/>
    <property type="match status" value="1"/>
</dbReference>
<comment type="caution">
    <text evidence="6">The sequence shown here is derived from an EMBL/GenBank/DDBJ whole genome shotgun (WGS) entry which is preliminary data.</text>
</comment>
<dbReference type="PANTHER" id="PTHR46797">
    <property type="entry name" value="HTH-TYPE TRANSCRIPTIONAL REGULATOR"/>
    <property type="match status" value="1"/>
</dbReference>
<evidence type="ECO:0000256" key="2">
    <source>
        <dbReference type="ARBA" id="ARBA00023125"/>
    </source>
</evidence>
<dbReference type="AlphaFoldDB" id="A0A4R5UWA1"/>
<evidence type="ECO:0000313" key="7">
    <source>
        <dbReference type="Proteomes" id="UP000295438"/>
    </source>
</evidence>
<dbReference type="GO" id="GO:0003677">
    <property type="term" value="F:DNA binding"/>
    <property type="evidence" value="ECO:0007669"/>
    <property type="project" value="UniProtKB-KW"/>
</dbReference>
<dbReference type="Proteomes" id="UP000295438">
    <property type="component" value="Unassembled WGS sequence"/>
</dbReference>
<organism evidence="6 7">
    <name type="scientific">Algoriphagus formosus</name>
    <dbReference type="NCBI Taxonomy" id="2007308"/>
    <lineage>
        <taxon>Bacteria</taxon>
        <taxon>Pseudomonadati</taxon>
        <taxon>Bacteroidota</taxon>
        <taxon>Cytophagia</taxon>
        <taxon>Cytophagales</taxon>
        <taxon>Cyclobacteriaceae</taxon>
        <taxon>Algoriphagus</taxon>
    </lineage>
</organism>
<dbReference type="Gene3D" id="1.10.260.40">
    <property type="entry name" value="lambda repressor-like DNA-binding domains"/>
    <property type="match status" value="1"/>
</dbReference>
<feature type="domain" description="HTH cro/C1-type" evidence="5">
    <location>
        <begin position="20"/>
        <end position="74"/>
    </location>
</feature>
<reference evidence="6 7" key="1">
    <citation type="submission" date="2019-03" db="EMBL/GenBank/DDBJ databases">
        <title>Algoriphagus aquimaris sp. nov., isolated form marine sediment in Pohang, Korea.</title>
        <authorList>
            <person name="Kim J."/>
            <person name="Yoon S.-H."/>
            <person name="Lee S.-S."/>
        </authorList>
    </citation>
    <scope>NUCLEOTIDE SEQUENCE [LARGE SCALE GENOMIC DNA]</scope>
    <source>
        <strain evidence="6 7">F21</strain>
    </source>
</reference>
<gene>
    <name evidence="6" type="ORF">E1898_13285</name>
</gene>
<dbReference type="EMBL" id="SMUW01000035">
    <property type="protein sequence ID" value="TDK43568.1"/>
    <property type="molecule type" value="Genomic_DNA"/>
</dbReference>
<keyword evidence="3" id="KW-0804">Transcription</keyword>
<feature type="coiled-coil region" evidence="4">
    <location>
        <begin position="6"/>
        <end position="33"/>
    </location>
</feature>
<dbReference type="SMART" id="SM00530">
    <property type="entry name" value="HTH_XRE"/>
    <property type="match status" value="1"/>
</dbReference>